<sequence>MRRSLTRNILLVCIIGILVAIGVPGSRLAEAESWDAIVSKAQGQTVDWFMYGGSPSANGFVNGYVAPQVKELYGITLRQVPVNDIAEVVSKLLIEKQAGKTEGGEADLLWINGENFRTCKRYELLYGPFADQLPNQQLVNWERPSVRNDFGEPVEGLESPYGSAQVVMVYDTARISTPPATLGDLLDWVREHPGRFTYPAPPDFTGSAFVRHVFYHVSGEVQTWQGAFDEQAFETAAAATYQTLRDLAPFLWREGNTYP</sequence>
<feature type="non-terminal residue" evidence="1">
    <location>
        <position position="259"/>
    </location>
</feature>
<dbReference type="InterPro" id="IPR006059">
    <property type="entry name" value="SBP"/>
</dbReference>
<dbReference type="PANTHER" id="PTHR42779">
    <property type="entry name" value="PROTEIN YNJB"/>
    <property type="match status" value="1"/>
</dbReference>
<protein>
    <submittedName>
        <fullName evidence="1">ABC transporter substrate-binding protein</fullName>
    </submittedName>
</protein>
<dbReference type="PANTHER" id="PTHR42779:SF1">
    <property type="entry name" value="PROTEIN YNJB"/>
    <property type="match status" value="1"/>
</dbReference>
<organism evidence="1 2">
    <name type="scientific">candidate division KSB3 bacterium</name>
    <dbReference type="NCBI Taxonomy" id="2044937"/>
    <lineage>
        <taxon>Bacteria</taxon>
        <taxon>candidate division KSB3</taxon>
    </lineage>
</organism>
<dbReference type="EMBL" id="WJJP01000254">
    <property type="protein sequence ID" value="MBD3324545.1"/>
    <property type="molecule type" value="Genomic_DNA"/>
</dbReference>
<dbReference type="AlphaFoldDB" id="A0A9D5JUS5"/>
<gene>
    <name evidence="1" type="ORF">GF339_08165</name>
</gene>
<proteinExistence type="predicted"/>
<evidence type="ECO:0000313" key="2">
    <source>
        <dbReference type="Proteomes" id="UP000649604"/>
    </source>
</evidence>
<accession>A0A9D5JUS5</accession>
<name>A0A9D5JUS5_9BACT</name>
<reference evidence="1" key="1">
    <citation type="submission" date="2019-11" db="EMBL/GenBank/DDBJ databases">
        <title>Microbial mats filling the niche in hypersaline microbial mats.</title>
        <authorList>
            <person name="Wong H.L."/>
            <person name="Macleod F.I."/>
            <person name="White R.A. III"/>
            <person name="Burns B.P."/>
        </authorList>
    </citation>
    <scope>NUCLEOTIDE SEQUENCE</scope>
    <source>
        <strain evidence="1">Rbin_158</strain>
    </source>
</reference>
<evidence type="ECO:0000313" key="1">
    <source>
        <dbReference type="EMBL" id="MBD3324545.1"/>
    </source>
</evidence>
<comment type="caution">
    <text evidence="1">The sequence shown here is derived from an EMBL/GenBank/DDBJ whole genome shotgun (WGS) entry which is preliminary data.</text>
</comment>
<dbReference type="Gene3D" id="3.40.190.10">
    <property type="entry name" value="Periplasmic binding protein-like II"/>
    <property type="match status" value="2"/>
</dbReference>
<dbReference type="SUPFAM" id="SSF53850">
    <property type="entry name" value="Periplasmic binding protein-like II"/>
    <property type="match status" value="1"/>
</dbReference>
<dbReference type="Pfam" id="PF13416">
    <property type="entry name" value="SBP_bac_8"/>
    <property type="match status" value="1"/>
</dbReference>
<dbReference type="Proteomes" id="UP000649604">
    <property type="component" value="Unassembled WGS sequence"/>
</dbReference>
<dbReference type="NCBIfam" id="NF008633">
    <property type="entry name" value="PRK11622.1"/>
    <property type="match status" value="1"/>
</dbReference>